<organism evidence="2 3">
    <name type="scientific">Amycolatopsis jiangsuensis</name>
    <dbReference type="NCBI Taxonomy" id="1181879"/>
    <lineage>
        <taxon>Bacteria</taxon>
        <taxon>Bacillati</taxon>
        <taxon>Actinomycetota</taxon>
        <taxon>Actinomycetes</taxon>
        <taxon>Pseudonocardiales</taxon>
        <taxon>Pseudonocardiaceae</taxon>
        <taxon>Amycolatopsis</taxon>
    </lineage>
</organism>
<dbReference type="Proteomes" id="UP000581769">
    <property type="component" value="Unassembled WGS sequence"/>
</dbReference>
<accession>A0A840IRX6</accession>
<comment type="caution">
    <text evidence="2">The sequence shown here is derived from an EMBL/GenBank/DDBJ whole genome shotgun (WGS) entry which is preliminary data.</text>
</comment>
<dbReference type="InterPro" id="IPR029058">
    <property type="entry name" value="AB_hydrolase_fold"/>
</dbReference>
<keyword evidence="3" id="KW-1185">Reference proteome</keyword>
<evidence type="ECO:0000313" key="2">
    <source>
        <dbReference type="EMBL" id="MBB4683774.1"/>
    </source>
</evidence>
<dbReference type="RefSeq" id="WP_184778480.1">
    <property type="nucleotide sequence ID" value="NZ_JACHMG010000001.1"/>
</dbReference>
<feature type="domain" description="Xaa-Pro dipeptidyl-peptidase C-terminal" evidence="1">
    <location>
        <begin position="83"/>
        <end position="299"/>
    </location>
</feature>
<dbReference type="InterPro" id="IPR008979">
    <property type="entry name" value="Galactose-bd-like_sf"/>
</dbReference>
<dbReference type="AlphaFoldDB" id="A0A840IRX6"/>
<evidence type="ECO:0000313" key="3">
    <source>
        <dbReference type="Proteomes" id="UP000581769"/>
    </source>
</evidence>
<gene>
    <name evidence="2" type="ORF">BJY18_001259</name>
</gene>
<dbReference type="Gene3D" id="3.40.50.1820">
    <property type="entry name" value="alpha/beta hydrolase"/>
    <property type="match status" value="1"/>
</dbReference>
<evidence type="ECO:0000259" key="1">
    <source>
        <dbReference type="SMART" id="SM00939"/>
    </source>
</evidence>
<proteinExistence type="predicted"/>
<dbReference type="SUPFAM" id="SSF53474">
    <property type="entry name" value="alpha/beta-Hydrolases"/>
    <property type="match status" value="1"/>
</dbReference>
<dbReference type="InterPro" id="IPR013094">
    <property type="entry name" value="AB_hydrolase_3"/>
</dbReference>
<name>A0A840IRX6_9PSEU</name>
<dbReference type="Pfam" id="PF08530">
    <property type="entry name" value="PepX_C"/>
    <property type="match status" value="1"/>
</dbReference>
<dbReference type="Pfam" id="PF07859">
    <property type="entry name" value="Abhydrolase_3"/>
    <property type="match status" value="1"/>
</dbReference>
<dbReference type="SUPFAM" id="SSF49785">
    <property type="entry name" value="Galactose-binding domain-like"/>
    <property type="match status" value="1"/>
</dbReference>
<protein>
    <submittedName>
        <fullName evidence="2">Putative acyl esterase</fullName>
    </submittedName>
</protein>
<dbReference type="EMBL" id="JACHMG010000001">
    <property type="protein sequence ID" value="MBB4683774.1"/>
    <property type="molecule type" value="Genomic_DNA"/>
</dbReference>
<sequence length="315" mass="33358">MLYRIHGGGLVAGTNQTGIGEALDYAEHLRAVVVSVEYRLAPENPYPAAVEDWGHDSGFLSQLVGEANVGFRGAGTAVYDWILDFHDAVLQDRAPDLPKVRAYALGARQWVDLETWPPPGTGEVVLDLTAGHFTVDPENPVPTRGGRGVQVFVNGGFGVIDQQPLVGRPDVHVALRYRLEHETLLAGPIVARLKTRTQAEQAAPDATPGPAMASLGIDARLWTATLCVDHPDGRLHNLVEGVATSSPDDDEVTVELGDTFFLLPAGTEIVLLVAGSSFPRWPIPDLGVGQAVLAGSTISLSTVDTAVLEGGDSQG</sequence>
<dbReference type="GO" id="GO:0008239">
    <property type="term" value="F:dipeptidyl-peptidase activity"/>
    <property type="evidence" value="ECO:0007669"/>
    <property type="project" value="InterPro"/>
</dbReference>
<reference evidence="2 3" key="1">
    <citation type="submission" date="2020-08" db="EMBL/GenBank/DDBJ databases">
        <title>Sequencing the genomes of 1000 actinobacteria strains.</title>
        <authorList>
            <person name="Klenk H.-P."/>
        </authorList>
    </citation>
    <scope>NUCLEOTIDE SEQUENCE [LARGE SCALE GENOMIC DNA]</scope>
    <source>
        <strain evidence="2 3">DSM 45859</strain>
    </source>
</reference>
<dbReference type="InterPro" id="IPR013736">
    <property type="entry name" value="Xaa-Pro_dipept_C"/>
</dbReference>
<dbReference type="Gene3D" id="2.60.120.260">
    <property type="entry name" value="Galactose-binding domain-like"/>
    <property type="match status" value="1"/>
</dbReference>
<dbReference type="SMART" id="SM00939">
    <property type="entry name" value="PepX_C"/>
    <property type="match status" value="1"/>
</dbReference>